<dbReference type="RefSeq" id="WP_014974243.1">
    <property type="nucleotide sequence ID" value="NZ_CP042374.1"/>
</dbReference>
<dbReference type="EMBL" id="CP042374">
    <property type="protein sequence ID" value="QEA32838.1"/>
    <property type="molecule type" value="Genomic_DNA"/>
</dbReference>
<proteinExistence type="predicted"/>
<name>A0AAE6M2Y8_LEUCA</name>
<organism evidence="2 3">
    <name type="scientific">Leuconostoc carnosum</name>
    <dbReference type="NCBI Taxonomy" id="1252"/>
    <lineage>
        <taxon>Bacteria</taxon>
        <taxon>Bacillati</taxon>
        <taxon>Bacillota</taxon>
        <taxon>Bacilli</taxon>
        <taxon>Lactobacillales</taxon>
        <taxon>Lactobacillaceae</taxon>
        <taxon>Leuconostoc</taxon>
    </lineage>
</organism>
<protein>
    <submittedName>
        <fullName evidence="2">Uncharacterized protein</fullName>
    </submittedName>
</protein>
<evidence type="ECO:0000313" key="3">
    <source>
        <dbReference type="Proteomes" id="UP000321332"/>
    </source>
</evidence>
<keyword evidence="1" id="KW-1133">Transmembrane helix</keyword>
<dbReference type="OMA" id="RDAHHIN"/>
<gene>
    <name evidence="2" type="ORF">FGL89_01145</name>
</gene>
<evidence type="ECO:0000313" key="2">
    <source>
        <dbReference type="EMBL" id="QEA32838.1"/>
    </source>
</evidence>
<evidence type="ECO:0000256" key="1">
    <source>
        <dbReference type="SAM" id="Phobius"/>
    </source>
</evidence>
<reference evidence="2 3" key="1">
    <citation type="submission" date="2019-06" db="EMBL/GenBank/DDBJ databases">
        <title>Genome analyses of bacteria isolated from kimchi.</title>
        <authorList>
            <person name="Lee S."/>
            <person name="Ahn S."/>
            <person name="Roh S."/>
        </authorList>
    </citation>
    <scope>NUCLEOTIDE SEQUENCE [LARGE SCALE GENOMIC DNA]</scope>
    <source>
        <strain evidence="2 3">CBA3620</strain>
    </source>
</reference>
<accession>A0AAE6M2Y8</accession>
<feature type="transmembrane region" description="Helical" evidence="1">
    <location>
        <begin position="109"/>
        <end position="127"/>
    </location>
</feature>
<keyword evidence="1" id="KW-0812">Transmembrane</keyword>
<keyword evidence="1" id="KW-0472">Membrane</keyword>
<dbReference type="GeneID" id="61186327"/>
<dbReference type="AlphaFoldDB" id="A0AAE6M2Y8"/>
<dbReference type="Proteomes" id="UP000321332">
    <property type="component" value="Chromosome"/>
</dbReference>
<sequence length="146" mass="16267">MKIPVQTPIERLYDSFLSLQHAVLVNIADFRQNILSNRDQYHESAAPTQQVKTRDIALVPYESSAKSVDSESFAYAVNASISEGNDDSHTVSSRLKSITQSFFHHPARVLAATIIIILLGYIIIMTIQANSNNNQPITAVKQQKLQ</sequence>